<feature type="compositionally biased region" description="Polar residues" evidence="1">
    <location>
        <begin position="26"/>
        <end position="51"/>
    </location>
</feature>
<gene>
    <name evidence="2" type="ORF">NEMVEDRAFT_v1g197694</name>
</gene>
<sequence>MAIKFLEQPKRWPKGSRSYQRWPKRSWSNQKDGQKVSNNQRWPKSSWSNQKDGQKDLEATKDGQKGLGATKKMAKRISKLPKMAKKVLEQPKRWPKGSRSYQRWPKRSWSNQKDGQKDLEATKDGQKGLGATKKMAKRISKLPKMAKKVLEQPKRWPKRSRKKTKMAKLLTKLLQQPKTMANKFWSYQKDGQKGLGETRKMAKKEIGGQDIGKKVLQQLQTDSKNDQRHCRKSKKDKICLNDIQRKQIRKNRKCSKLAKKDRKPRIEVNNIGLDIVASYAERTYSYSTSIHGLEKKRNLYGRGESLV</sequence>
<keyword evidence="3" id="KW-1185">Reference proteome</keyword>
<organism evidence="2 3">
    <name type="scientific">Nematostella vectensis</name>
    <name type="common">Starlet sea anemone</name>
    <dbReference type="NCBI Taxonomy" id="45351"/>
    <lineage>
        <taxon>Eukaryota</taxon>
        <taxon>Metazoa</taxon>
        <taxon>Cnidaria</taxon>
        <taxon>Anthozoa</taxon>
        <taxon>Hexacorallia</taxon>
        <taxon>Actiniaria</taxon>
        <taxon>Edwardsiidae</taxon>
        <taxon>Nematostella</taxon>
    </lineage>
</organism>
<dbReference type="PhylomeDB" id="A7RIP2"/>
<dbReference type="EMBL" id="DS469512">
    <property type="protein sequence ID" value="EDO48751.1"/>
    <property type="molecule type" value="Genomic_DNA"/>
</dbReference>
<dbReference type="Proteomes" id="UP000001593">
    <property type="component" value="Unassembled WGS sequence"/>
</dbReference>
<feature type="compositionally biased region" description="Basic and acidic residues" evidence="1">
    <location>
        <begin position="114"/>
        <end position="126"/>
    </location>
</feature>
<reference evidence="2 3" key="1">
    <citation type="journal article" date="2007" name="Science">
        <title>Sea anemone genome reveals ancestral eumetazoan gene repertoire and genomic organization.</title>
        <authorList>
            <person name="Putnam N.H."/>
            <person name="Srivastava M."/>
            <person name="Hellsten U."/>
            <person name="Dirks B."/>
            <person name="Chapman J."/>
            <person name="Salamov A."/>
            <person name="Terry A."/>
            <person name="Shapiro H."/>
            <person name="Lindquist E."/>
            <person name="Kapitonov V.V."/>
            <person name="Jurka J."/>
            <person name="Genikhovich G."/>
            <person name="Grigoriev I.V."/>
            <person name="Lucas S.M."/>
            <person name="Steele R.E."/>
            <person name="Finnerty J.R."/>
            <person name="Technau U."/>
            <person name="Martindale M.Q."/>
            <person name="Rokhsar D.S."/>
        </authorList>
    </citation>
    <scope>NUCLEOTIDE SEQUENCE [LARGE SCALE GENOMIC DNA]</scope>
    <source>
        <strain evidence="3">CH2 X CH6</strain>
    </source>
</reference>
<protein>
    <submittedName>
        <fullName evidence="2">Uncharacterized protein</fullName>
    </submittedName>
</protein>
<name>A7RIP2_NEMVE</name>
<feature type="compositionally biased region" description="Basic residues" evidence="1">
    <location>
        <begin position="72"/>
        <end position="85"/>
    </location>
</feature>
<dbReference type="HOGENOM" id="CLU_907043_0_0_1"/>
<evidence type="ECO:0000256" key="1">
    <source>
        <dbReference type="SAM" id="MobiDB-lite"/>
    </source>
</evidence>
<feature type="compositionally biased region" description="Basic and acidic residues" evidence="1">
    <location>
        <begin position="52"/>
        <end position="64"/>
    </location>
</feature>
<proteinExistence type="predicted"/>
<evidence type="ECO:0000313" key="2">
    <source>
        <dbReference type="EMBL" id="EDO48751.1"/>
    </source>
</evidence>
<dbReference type="InParanoid" id="A7RIP2"/>
<feature type="region of interest" description="Disordered" evidence="1">
    <location>
        <begin position="1"/>
        <end position="133"/>
    </location>
</feature>
<dbReference type="AlphaFoldDB" id="A7RIP2"/>
<evidence type="ECO:0000313" key="3">
    <source>
        <dbReference type="Proteomes" id="UP000001593"/>
    </source>
</evidence>
<accession>A7RIP2</accession>